<organism evidence="1 2">
    <name type="scientific">Natronorubrum sediminis</name>
    <dbReference type="NCBI Taxonomy" id="640943"/>
    <lineage>
        <taxon>Archaea</taxon>
        <taxon>Methanobacteriati</taxon>
        <taxon>Methanobacteriota</taxon>
        <taxon>Stenosarchaea group</taxon>
        <taxon>Halobacteria</taxon>
        <taxon>Halobacteriales</taxon>
        <taxon>Natrialbaceae</taxon>
        <taxon>Natronorubrum</taxon>
    </lineage>
</organism>
<dbReference type="EMBL" id="FNWL01000001">
    <property type="protein sequence ID" value="SEH13527.1"/>
    <property type="molecule type" value="Genomic_DNA"/>
</dbReference>
<dbReference type="InterPro" id="IPR011852">
    <property type="entry name" value="TRAP_TAXI"/>
</dbReference>
<dbReference type="Pfam" id="PF16868">
    <property type="entry name" value="NMT1_3"/>
    <property type="match status" value="1"/>
</dbReference>
<reference evidence="2" key="1">
    <citation type="submission" date="2016-10" db="EMBL/GenBank/DDBJ databases">
        <authorList>
            <person name="Varghese N."/>
            <person name="Submissions S."/>
        </authorList>
    </citation>
    <scope>NUCLEOTIDE SEQUENCE [LARGE SCALE GENOMIC DNA]</scope>
    <source>
        <strain evidence="2">CGMCC 1.8981</strain>
    </source>
</reference>
<dbReference type="Proteomes" id="UP000199112">
    <property type="component" value="Unassembled WGS sequence"/>
</dbReference>
<evidence type="ECO:0000313" key="1">
    <source>
        <dbReference type="EMBL" id="SEH13527.1"/>
    </source>
</evidence>
<dbReference type="OrthoDB" id="27995at2157"/>
<sequence>MTSNSNHEAKGRVSRRTVLQASAGLGVVGLAGCLGDGGETVTVGASSDGSASYGAMNALQRSVSNHAEDAQLNITAPGGDPDSIRAYDAGELDGYTAGNFVFNQALDDGEPFDEEPVDDFAYQALSYLTLHMHWLAVDGSGVESIEEAIDDDDLNIWVGPPGWGLRTLCTTLLDDAGLWDDIEDPVDVASEDVAAQIDEDRIDVFFGYGTNFNGLPGWLVEADSREDLYALEMGDDYVEAIEGSAAGYEEVEPYGYEQDIDADEIQCWTEDYNTYFASDIDDEVVYEIMEISHEHWEEIQDADDNYMDHSDPADMAQYYHENIPVHPGAADFLEDNDAWNDDWERGD</sequence>
<proteinExistence type="predicted"/>
<dbReference type="InterPro" id="IPR006311">
    <property type="entry name" value="TAT_signal"/>
</dbReference>
<keyword evidence="2" id="KW-1185">Reference proteome</keyword>
<accession>A0A1H6FRM0</accession>
<evidence type="ECO:0000313" key="2">
    <source>
        <dbReference type="Proteomes" id="UP000199112"/>
    </source>
</evidence>
<name>A0A1H6FRM0_9EURY</name>
<evidence type="ECO:0008006" key="3">
    <source>
        <dbReference type="Google" id="ProtNLM"/>
    </source>
</evidence>
<gene>
    <name evidence="1" type="ORF">SAMN04487967_1429</name>
</gene>
<dbReference type="AlphaFoldDB" id="A0A1H6FRM0"/>
<dbReference type="SUPFAM" id="SSF53850">
    <property type="entry name" value="Periplasmic binding protein-like II"/>
    <property type="match status" value="1"/>
</dbReference>
<dbReference type="PROSITE" id="PS51318">
    <property type="entry name" value="TAT"/>
    <property type="match status" value="1"/>
</dbReference>
<protein>
    <recommendedName>
        <fullName evidence="3">TRAP transporter solute receptor, TAXI family</fullName>
    </recommendedName>
</protein>
<dbReference type="Gene3D" id="3.40.190.10">
    <property type="entry name" value="Periplasmic binding protein-like II"/>
    <property type="match status" value="2"/>
</dbReference>
<dbReference type="RefSeq" id="WP_090506311.1">
    <property type="nucleotide sequence ID" value="NZ_FNWL01000001.1"/>
</dbReference>